<dbReference type="GO" id="GO:0005576">
    <property type="term" value="C:extracellular region"/>
    <property type="evidence" value="ECO:0007669"/>
    <property type="project" value="UniProtKB-SubCell"/>
</dbReference>
<dbReference type="GO" id="GO:0045493">
    <property type="term" value="P:xylan catabolic process"/>
    <property type="evidence" value="ECO:0007669"/>
    <property type="project" value="UniProtKB-KW"/>
</dbReference>
<keyword evidence="7" id="KW-0119">Carbohydrate metabolism</keyword>
<dbReference type="Proteomes" id="UP000037178">
    <property type="component" value="Unassembled WGS sequence"/>
</dbReference>
<evidence type="ECO:0000313" key="13">
    <source>
        <dbReference type="Proteomes" id="UP000037178"/>
    </source>
</evidence>
<feature type="signal peptide" evidence="10">
    <location>
        <begin position="1"/>
        <end position="22"/>
    </location>
</feature>
<dbReference type="SUPFAM" id="SSF53474">
    <property type="entry name" value="alpha/beta-Hydrolases"/>
    <property type="match status" value="1"/>
</dbReference>
<keyword evidence="12" id="KW-0449">Lipoprotein</keyword>
<name>A0A0J9EAW2_9RHOB</name>
<dbReference type="RefSeq" id="WP_053101122.1">
    <property type="nucleotide sequence ID" value="NZ_LFTY01000001.1"/>
</dbReference>
<evidence type="ECO:0000256" key="3">
    <source>
        <dbReference type="ARBA" id="ARBA00022525"/>
    </source>
</evidence>
<comment type="subcellular location">
    <subcellularLocation>
        <location evidence="1">Secreted</location>
    </subcellularLocation>
</comment>
<accession>A0A0J9EAW2</accession>
<dbReference type="InterPro" id="IPR043595">
    <property type="entry name" value="FaeB/C/D"/>
</dbReference>
<dbReference type="InterPro" id="IPR001375">
    <property type="entry name" value="Peptidase_S9_cat"/>
</dbReference>
<proteinExistence type="inferred from homology"/>
<evidence type="ECO:0000259" key="11">
    <source>
        <dbReference type="Pfam" id="PF00326"/>
    </source>
</evidence>
<dbReference type="GO" id="GO:0008236">
    <property type="term" value="F:serine-type peptidase activity"/>
    <property type="evidence" value="ECO:0007669"/>
    <property type="project" value="InterPro"/>
</dbReference>
<keyword evidence="5 10" id="KW-0732">Signal</keyword>
<comment type="function">
    <text evidence="9">Involved in degradation of plant cell walls. Hydrolyzes the feruloyl-arabinose ester bond in arabinoxylans, and the feruloyl-galactose ester bond in pectin. Active against paranitrophenyl-acetate, methyl ferulate and wheat arabinoxylan.</text>
</comment>
<evidence type="ECO:0000256" key="10">
    <source>
        <dbReference type="SAM" id="SignalP"/>
    </source>
</evidence>
<evidence type="ECO:0000256" key="2">
    <source>
        <dbReference type="ARBA" id="ARBA00010278"/>
    </source>
</evidence>
<dbReference type="Gene3D" id="3.40.50.1820">
    <property type="entry name" value="alpha/beta hydrolase"/>
    <property type="match status" value="1"/>
</dbReference>
<dbReference type="EMBL" id="LFTY01000001">
    <property type="protein sequence ID" value="KMW59925.1"/>
    <property type="molecule type" value="Genomic_DNA"/>
</dbReference>
<keyword evidence="4" id="KW-0858">Xylan degradation</keyword>
<evidence type="ECO:0000313" key="12">
    <source>
        <dbReference type="EMBL" id="KMW59925.1"/>
    </source>
</evidence>
<reference evidence="12 13" key="1">
    <citation type="submission" date="2015-06" db="EMBL/GenBank/DDBJ databases">
        <title>Draft genome sequence of an Alphaproteobacteria species associated to the Mediterranean sponge Oscarella lobularis.</title>
        <authorList>
            <person name="Jourda C."/>
            <person name="Santini S."/>
            <person name="Claverie J.-M."/>
        </authorList>
    </citation>
    <scope>NUCLEOTIDE SEQUENCE [LARGE SCALE GENOMIC DNA]</scope>
    <source>
        <strain evidence="12">IGS</strain>
    </source>
</reference>
<evidence type="ECO:0000256" key="7">
    <source>
        <dbReference type="ARBA" id="ARBA00023277"/>
    </source>
</evidence>
<keyword evidence="8" id="KW-0624">Polysaccharide degradation</keyword>
<evidence type="ECO:0000256" key="8">
    <source>
        <dbReference type="ARBA" id="ARBA00023326"/>
    </source>
</evidence>
<feature type="chain" id="PRO_5005318125" evidence="10">
    <location>
        <begin position="23"/>
        <end position="275"/>
    </location>
</feature>
<gene>
    <name evidence="12" type="ORF">AIOL_000074</name>
</gene>
<dbReference type="PANTHER" id="PTHR38050">
    <property type="match status" value="1"/>
</dbReference>
<keyword evidence="13" id="KW-1185">Reference proteome</keyword>
<evidence type="ECO:0000256" key="6">
    <source>
        <dbReference type="ARBA" id="ARBA00022801"/>
    </source>
</evidence>
<dbReference type="GO" id="GO:0030600">
    <property type="term" value="F:feruloyl esterase activity"/>
    <property type="evidence" value="ECO:0007669"/>
    <property type="project" value="InterPro"/>
</dbReference>
<dbReference type="PANTHER" id="PTHR38050:SF1">
    <property type="entry name" value="FERULOYL ESTERASE C"/>
    <property type="match status" value="1"/>
</dbReference>
<evidence type="ECO:0000256" key="9">
    <source>
        <dbReference type="ARBA" id="ARBA00025250"/>
    </source>
</evidence>
<evidence type="ECO:0000256" key="4">
    <source>
        <dbReference type="ARBA" id="ARBA00022651"/>
    </source>
</evidence>
<evidence type="ECO:0000256" key="5">
    <source>
        <dbReference type="ARBA" id="ARBA00022729"/>
    </source>
</evidence>
<protein>
    <submittedName>
        <fullName evidence="12">Putative esterase lipoprotein LPQC</fullName>
    </submittedName>
</protein>
<comment type="similarity">
    <text evidence="2">Belongs to the faeC family.</text>
</comment>
<dbReference type="AlphaFoldDB" id="A0A0J9EAW2"/>
<dbReference type="OrthoDB" id="9767239at2"/>
<dbReference type="PATRIC" id="fig|1675527.3.peg.94"/>
<organism evidence="12 13">
    <name type="scientific">Candidatus Rhodobacter oscarellae</name>
    <dbReference type="NCBI Taxonomy" id="1675527"/>
    <lineage>
        <taxon>Bacteria</taxon>
        <taxon>Pseudomonadati</taxon>
        <taxon>Pseudomonadota</taxon>
        <taxon>Alphaproteobacteria</taxon>
        <taxon>Rhodobacterales</taxon>
        <taxon>Rhodobacter group</taxon>
        <taxon>Rhodobacter</taxon>
    </lineage>
</organism>
<comment type="caution">
    <text evidence="12">The sequence shown here is derived from an EMBL/GenBank/DDBJ whole genome shotgun (WGS) entry which is preliminary data.</text>
</comment>
<evidence type="ECO:0000256" key="1">
    <source>
        <dbReference type="ARBA" id="ARBA00004613"/>
    </source>
</evidence>
<sequence>MTLRALLGLLMALLLPASGGHACSKETPCMVGERAYYYAAPEAPVGAVVYIHGWGSSGAGALRNSGMLNAFMDRGYAVVAPDGVPREGRNGRSWRFHPSADQGADVAFLQAVRDDVVQRMSVDPSKVLLVGFSIGGSMTAYTACLAPESFAAFAPLGGNFWRPHPTGCAGPVRMLHTHGWSDGTVPLEGRAVNRLPINDPEARAQGDIFHAMDIWRQTNGCVFGKADRFVTHGRFWRRIWDRCSEGSALELALHPGGHSVPRGWASMVLDWFEAL</sequence>
<dbReference type="GO" id="GO:0006508">
    <property type="term" value="P:proteolysis"/>
    <property type="evidence" value="ECO:0007669"/>
    <property type="project" value="InterPro"/>
</dbReference>
<dbReference type="InterPro" id="IPR029058">
    <property type="entry name" value="AB_hydrolase_fold"/>
</dbReference>
<feature type="domain" description="Peptidase S9 prolyl oligopeptidase catalytic" evidence="11">
    <location>
        <begin position="70"/>
        <end position="154"/>
    </location>
</feature>
<keyword evidence="6" id="KW-0378">Hydrolase</keyword>
<dbReference type="Pfam" id="PF00326">
    <property type="entry name" value="Peptidase_S9"/>
    <property type="match status" value="1"/>
</dbReference>
<keyword evidence="3" id="KW-0964">Secreted</keyword>
<dbReference type="STRING" id="1675527.AIOL_000074"/>